<evidence type="ECO:0000313" key="2">
    <source>
        <dbReference type="Proteomes" id="UP000050430"/>
    </source>
</evidence>
<keyword evidence="2" id="KW-1185">Reference proteome</keyword>
<gene>
    <name evidence="1" type="ORF">ADM99_11870</name>
</gene>
<accession>A0A0P6WMP4</accession>
<reference evidence="1 2" key="1">
    <citation type="submission" date="2015-07" db="EMBL/GenBank/DDBJ databases">
        <title>Genome sequence of Leptolinea tardivitalis DSM 16556.</title>
        <authorList>
            <person name="Hemp J."/>
            <person name="Ward L.M."/>
            <person name="Pace L.A."/>
            <person name="Fischer W.W."/>
        </authorList>
    </citation>
    <scope>NUCLEOTIDE SEQUENCE [LARGE SCALE GENOMIC DNA]</scope>
    <source>
        <strain evidence="1 2">YMTK-2</strain>
    </source>
</reference>
<comment type="caution">
    <text evidence="1">The sequence shown here is derived from an EMBL/GenBank/DDBJ whole genome shotgun (WGS) entry which is preliminary data.</text>
</comment>
<evidence type="ECO:0000313" key="1">
    <source>
        <dbReference type="EMBL" id="KPL71185.1"/>
    </source>
</evidence>
<proteinExistence type="predicted"/>
<dbReference type="Proteomes" id="UP000050430">
    <property type="component" value="Unassembled WGS sequence"/>
</dbReference>
<organism evidence="1 2">
    <name type="scientific">Leptolinea tardivitalis</name>
    <dbReference type="NCBI Taxonomy" id="229920"/>
    <lineage>
        <taxon>Bacteria</taxon>
        <taxon>Bacillati</taxon>
        <taxon>Chloroflexota</taxon>
        <taxon>Anaerolineae</taxon>
        <taxon>Anaerolineales</taxon>
        <taxon>Anaerolineaceae</taxon>
        <taxon>Leptolinea</taxon>
    </lineage>
</organism>
<protein>
    <submittedName>
        <fullName evidence="1">Uncharacterized protein</fullName>
    </submittedName>
</protein>
<dbReference type="EMBL" id="LGCK01000012">
    <property type="protein sequence ID" value="KPL71185.1"/>
    <property type="molecule type" value="Genomic_DNA"/>
</dbReference>
<sequence length="136" mass="15618">MCNAHHWVVREIDEAHAVIEFKLNETRFQTLFIFGFDENVEFSVPSFAAFDSLEQIPHLISSSLLQINAKTKIGFWCLEEIGGKLVYTYMHNIKLSQLDEKLFGDIVMTLVQRVDEFESLLVNLSSQGNPKIDLPQ</sequence>
<dbReference type="AlphaFoldDB" id="A0A0P6WMP4"/>
<name>A0A0P6WMP4_9CHLR</name>